<dbReference type="Pfam" id="PF13620">
    <property type="entry name" value="CarboxypepD_reg"/>
    <property type="match status" value="1"/>
</dbReference>
<comment type="caution">
    <text evidence="1">The sequence shown here is derived from an EMBL/GenBank/DDBJ whole genome shotgun (WGS) entry which is preliminary data.</text>
</comment>
<dbReference type="GO" id="GO:0004180">
    <property type="term" value="F:carboxypeptidase activity"/>
    <property type="evidence" value="ECO:0007669"/>
    <property type="project" value="UniProtKB-KW"/>
</dbReference>
<keyword evidence="1" id="KW-0645">Protease</keyword>
<dbReference type="SUPFAM" id="SSF49478">
    <property type="entry name" value="Cna protein B-type domain"/>
    <property type="match status" value="1"/>
</dbReference>
<dbReference type="Gene3D" id="2.60.40.1120">
    <property type="entry name" value="Carboxypeptidase-like, regulatory domain"/>
    <property type="match status" value="1"/>
</dbReference>
<keyword evidence="1" id="KW-0121">Carboxypeptidase</keyword>
<reference evidence="1 2" key="1">
    <citation type="submission" date="2018-10" db="EMBL/GenBank/DDBJ databases">
        <authorList>
            <person name="Grouzdev D.S."/>
            <person name="Krutkina M.S."/>
            <person name="Tourova T.P."/>
            <person name="Nazina T.N."/>
        </authorList>
    </citation>
    <scope>NUCLEOTIDE SEQUENCE [LARGE SCALE GENOMIC DNA]</scope>
    <source>
        <strain evidence="1 2">435</strain>
    </source>
</reference>
<dbReference type="OrthoDB" id="1806154at2"/>
<evidence type="ECO:0000313" key="1">
    <source>
        <dbReference type="EMBL" id="RKO67677.1"/>
    </source>
</evidence>
<organism evidence="1 2">
    <name type="scientific">Desulfofundulus salinus</name>
    <dbReference type="NCBI Taxonomy" id="2419843"/>
    <lineage>
        <taxon>Bacteria</taxon>
        <taxon>Bacillati</taxon>
        <taxon>Bacillota</taxon>
        <taxon>Clostridia</taxon>
        <taxon>Eubacteriales</taxon>
        <taxon>Peptococcaceae</taxon>
        <taxon>Desulfofundulus</taxon>
    </lineage>
</organism>
<accession>A0A494X394</accession>
<proteinExistence type="predicted"/>
<dbReference type="Proteomes" id="UP000271256">
    <property type="component" value="Unassembled WGS sequence"/>
</dbReference>
<dbReference type="EMBL" id="RBWE01000001">
    <property type="protein sequence ID" value="RKO67677.1"/>
    <property type="molecule type" value="Genomic_DNA"/>
</dbReference>
<dbReference type="AlphaFoldDB" id="A0A494X394"/>
<protein>
    <submittedName>
        <fullName evidence="1">Carboxypeptidase regulatory-like domain-containing protein</fullName>
    </submittedName>
</protein>
<keyword evidence="2" id="KW-1185">Reference proteome</keyword>
<sequence length="228" mass="25242">MLLAKGSAVRQITKKRINWYGSVTVHPAIAGVRIFPRVESLTHRVLENNVLQVQATIKLFAVAPPATDLPGQNGQSPRCFSSLVDTTTFIRLRPLAHPRDILSIRHEVGIEKTTMRPGRISVIGRLDIEVEYLSPVSLNGRVTAFATGQPVAGAKVQVLDMEQEEVLYETTTAADGSYAFEGIDAGTYRVRVQASHYEPREEIAVLMLQDTVNFVLHRRLDQKDVAAN</sequence>
<gene>
    <name evidence="1" type="ORF">D7024_12420</name>
</gene>
<keyword evidence="1" id="KW-0378">Hydrolase</keyword>
<evidence type="ECO:0000313" key="2">
    <source>
        <dbReference type="Proteomes" id="UP000271256"/>
    </source>
</evidence>
<name>A0A494X394_9FIRM</name>